<protein>
    <recommendedName>
        <fullName evidence="3">F-BAR domain-containing protein</fullName>
    </recommendedName>
</protein>
<evidence type="ECO:0000256" key="2">
    <source>
        <dbReference type="PROSITE-ProRule" id="PRU01077"/>
    </source>
</evidence>
<keyword evidence="2" id="KW-0175">Coiled coil</keyword>
<dbReference type="GO" id="GO:0030100">
    <property type="term" value="P:regulation of endocytosis"/>
    <property type="evidence" value="ECO:0007669"/>
    <property type="project" value="TreeGrafter"/>
</dbReference>
<dbReference type="Proteomes" id="UP000682733">
    <property type="component" value="Unassembled WGS sequence"/>
</dbReference>
<dbReference type="SMART" id="SM00055">
    <property type="entry name" value="FCH"/>
    <property type="match status" value="1"/>
</dbReference>
<comment type="subcellular location">
    <subcellularLocation>
        <location evidence="1">Endomembrane system</location>
        <topology evidence="1">Peripheral membrane protein</topology>
    </subcellularLocation>
</comment>
<dbReference type="FunFam" id="1.20.1270.60:FF:000009">
    <property type="entry name" value="Protein kinase C and casein kinase substrate in neurons 2"/>
    <property type="match status" value="1"/>
</dbReference>
<dbReference type="GO" id="GO:0007010">
    <property type="term" value="P:cytoskeleton organization"/>
    <property type="evidence" value="ECO:0007669"/>
    <property type="project" value="TreeGrafter"/>
</dbReference>
<dbReference type="EMBL" id="CAJOBA010036741">
    <property type="protein sequence ID" value="CAF4028750.1"/>
    <property type="molecule type" value="Genomic_DNA"/>
</dbReference>
<evidence type="ECO:0000313" key="5">
    <source>
        <dbReference type="EMBL" id="CAF4028750.1"/>
    </source>
</evidence>
<feature type="domain" description="F-BAR" evidence="3">
    <location>
        <begin position="26"/>
        <end position="290"/>
    </location>
</feature>
<organism evidence="4 6">
    <name type="scientific">Didymodactylos carnosus</name>
    <dbReference type="NCBI Taxonomy" id="1234261"/>
    <lineage>
        <taxon>Eukaryota</taxon>
        <taxon>Metazoa</taxon>
        <taxon>Spiralia</taxon>
        <taxon>Gnathifera</taxon>
        <taxon>Rotifera</taxon>
        <taxon>Eurotatoria</taxon>
        <taxon>Bdelloidea</taxon>
        <taxon>Philodinida</taxon>
        <taxon>Philodinidae</taxon>
        <taxon>Didymodactylos</taxon>
    </lineage>
</organism>
<dbReference type="PANTHER" id="PTHR23065">
    <property type="entry name" value="PROLINE-SERINE-THREONINE PHOSPHATASE INTERACTING PROTEIN 1"/>
    <property type="match status" value="1"/>
</dbReference>
<comment type="caution">
    <text evidence="4">The sequence shown here is derived from an EMBL/GenBank/DDBJ whole genome shotgun (WGS) entry which is preliminary data.</text>
</comment>
<dbReference type="EMBL" id="CAJNOK010015202">
    <property type="protein sequence ID" value="CAF1220709.1"/>
    <property type="molecule type" value="Genomic_DNA"/>
</dbReference>
<sequence>MELSVASVILPSPSSSAPPEAFAQNSMYGKGFYEPGQYQVALKRCENGHDLALHLCEMFDERTQIEMAYINSLKNWSKKWHGELVKSQEYGTNKKVWDQTVATGEVMADIHSTLASNLSDSITPKLRQWRKDNYEKSLIHYKKTKEFEKDFDSVQKTWIKLLDKIQELKQSYYQSCKMLKHAEANERNASDDEQRRKLSDKVDVAKREVGFTRTKYQQALKDMSDQRPRYEQQMSEVFQRTQQFEKKRLDFFKETFDEYEKVLDLNNNPMLKKMYDDYQQALQMHDSQQDITWWDQNYGTQTNCRWPEFEEYPEEK</sequence>
<accession>A0A8S2ERK3</accession>
<evidence type="ECO:0000256" key="1">
    <source>
        <dbReference type="ARBA" id="ARBA00004184"/>
    </source>
</evidence>
<evidence type="ECO:0000259" key="3">
    <source>
        <dbReference type="PROSITE" id="PS51741"/>
    </source>
</evidence>
<dbReference type="InterPro" id="IPR027267">
    <property type="entry name" value="AH/BAR_dom_sf"/>
</dbReference>
<dbReference type="InterPro" id="IPR001060">
    <property type="entry name" value="FCH_dom"/>
</dbReference>
<evidence type="ECO:0000313" key="4">
    <source>
        <dbReference type="EMBL" id="CAF1220709.1"/>
    </source>
</evidence>
<dbReference type="PANTHER" id="PTHR23065:SF11">
    <property type="entry name" value="SYNDAPIN, ISOFORM C"/>
    <property type="match status" value="1"/>
</dbReference>
<dbReference type="Proteomes" id="UP000677228">
    <property type="component" value="Unassembled WGS sequence"/>
</dbReference>
<proteinExistence type="predicted"/>
<evidence type="ECO:0000313" key="6">
    <source>
        <dbReference type="Proteomes" id="UP000677228"/>
    </source>
</evidence>
<dbReference type="GO" id="GO:0005543">
    <property type="term" value="F:phospholipid binding"/>
    <property type="evidence" value="ECO:0007669"/>
    <property type="project" value="TreeGrafter"/>
</dbReference>
<dbReference type="GO" id="GO:0097320">
    <property type="term" value="P:plasma membrane tubulation"/>
    <property type="evidence" value="ECO:0007669"/>
    <property type="project" value="TreeGrafter"/>
</dbReference>
<dbReference type="InterPro" id="IPR031160">
    <property type="entry name" value="F_BAR_dom"/>
</dbReference>
<reference evidence="4" key="1">
    <citation type="submission" date="2021-02" db="EMBL/GenBank/DDBJ databases">
        <authorList>
            <person name="Nowell W R."/>
        </authorList>
    </citation>
    <scope>NUCLEOTIDE SEQUENCE</scope>
</reference>
<dbReference type="GO" id="GO:0005768">
    <property type="term" value="C:endosome"/>
    <property type="evidence" value="ECO:0007669"/>
    <property type="project" value="TreeGrafter"/>
</dbReference>
<dbReference type="Gene3D" id="1.20.1270.60">
    <property type="entry name" value="Arfaptin homology (AH) domain/BAR domain"/>
    <property type="match status" value="1"/>
</dbReference>
<dbReference type="Pfam" id="PF00611">
    <property type="entry name" value="FCH"/>
    <property type="match status" value="1"/>
</dbReference>
<dbReference type="AlphaFoldDB" id="A0A8S2ERK3"/>
<dbReference type="SUPFAM" id="SSF103657">
    <property type="entry name" value="BAR/IMD domain-like"/>
    <property type="match status" value="1"/>
</dbReference>
<name>A0A8S2ERK3_9BILA</name>
<gene>
    <name evidence="4" type="ORF">OVA965_LOCUS24904</name>
    <name evidence="5" type="ORF">TMI583_LOCUS25625</name>
</gene>
<dbReference type="PROSITE" id="PS51741">
    <property type="entry name" value="F_BAR"/>
    <property type="match status" value="1"/>
</dbReference>
<dbReference type="GO" id="GO:0005886">
    <property type="term" value="C:plasma membrane"/>
    <property type="evidence" value="ECO:0007669"/>
    <property type="project" value="TreeGrafter"/>
</dbReference>